<evidence type="ECO:0000256" key="1">
    <source>
        <dbReference type="SAM" id="SignalP"/>
    </source>
</evidence>
<keyword evidence="4" id="KW-1185">Reference proteome</keyword>
<dbReference type="Pfam" id="PF18457">
    <property type="entry name" value="PUD1_2"/>
    <property type="match status" value="1"/>
</dbReference>
<dbReference type="OrthoDB" id="5785880at2759"/>
<dbReference type="GeneID" id="9229948"/>
<dbReference type="eggNOG" id="ENOG502S65F">
    <property type="taxonomic scope" value="Eukaryota"/>
</dbReference>
<dbReference type="InterPro" id="IPR041157">
    <property type="entry name" value="PUD1/2"/>
</dbReference>
<evidence type="ECO:0000313" key="3">
    <source>
        <dbReference type="EMBL" id="EEQ31751.1"/>
    </source>
</evidence>
<dbReference type="RefSeq" id="XP_002846833.1">
    <property type="nucleotide sequence ID" value="XM_002846787.1"/>
</dbReference>
<dbReference type="OMA" id="HKSHQEW"/>
<dbReference type="HOGENOM" id="CLU_1390418_0_0_1"/>
<reference evidence="4" key="1">
    <citation type="journal article" date="2012" name="MBio">
        <title>Comparative genome analysis of Trichophyton rubrum and related dermatophytes reveals candidate genes involved in infection.</title>
        <authorList>
            <person name="Martinez D.A."/>
            <person name="Oliver B.G."/>
            <person name="Graeser Y."/>
            <person name="Goldberg J.M."/>
            <person name="Li W."/>
            <person name="Martinez-Rossi N.M."/>
            <person name="Monod M."/>
            <person name="Shelest E."/>
            <person name="Barton R.C."/>
            <person name="Birch E."/>
            <person name="Brakhage A.A."/>
            <person name="Chen Z."/>
            <person name="Gurr S.J."/>
            <person name="Heiman D."/>
            <person name="Heitman J."/>
            <person name="Kosti I."/>
            <person name="Rossi A."/>
            <person name="Saif S."/>
            <person name="Samalova M."/>
            <person name="Saunders C.W."/>
            <person name="Shea T."/>
            <person name="Summerbell R.C."/>
            <person name="Xu J."/>
            <person name="Young S."/>
            <person name="Zeng Q."/>
            <person name="Birren B.W."/>
            <person name="Cuomo C.A."/>
            <person name="White T.C."/>
        </authorList>
    </citation>
    <scope>NUCLEOTIDE SEQUENCE [LARGE SCALE GENOMIC DNA]</scope>
    <source>
        <strain evidence="4">ATCC MYA-4605 / CBS 113480</strain>
    </source>
</reference>
<dbReference type="VEuPathDB" id="FungiDB:MCYG_04570"/>
<name>C5FNP8_ARTOC</name>
<keyword evidence="1" id="KW-0732">Signal</keyword>
<dbReference type="Proteomes" id="UP000002035">
    <property type="component" value="Unassembled WGS sequence"/>
</dbReference>
<feature type="domain" description="Up-regulated in Daf-2" evidence="2">
    <location>
        <begin position="23"/>
        <end position="199"/>
    </location>
</feature>
<feature type="chain" id="PRO_5002951698" description="Up-regulated in Daf-2 domain-containing protein" evidence="1">
    <location>
        <begin position="19"/>
        <end position="218"/>
    </location>
</feature>
<sequence>MLAFFSSAMATVSSLVTGQVGNNKTARVTVVNDTTRPIVAISVIHKFSNTHKSRQEWSMVQPGKNSTPELQVEYPAGSGVTGDNLWLVIWYSEDLQALQHSEPSESVFPRDVLDRQTREEIQRVKEALATGSEPGSKGAQLASALAKATTDRIFNSKSAEGFAQHALREEDANELTEIVINANDTITFKSKSGSTEVKFSSQPATAETASYREAVISI</sequence>
<evidence type="ECO:0000313" key="4">
    <source>
        <dbReference type="Proteomes" id="UP000002035"/>
    </source>
</evidence>
<evidence type="ECO:0000259" key="2">
    <source>
        <dbReference type="Pfam" id="PF18457"/>
    </source>
</evidence>
<organism evidence="3 4">
    <name type="scientific">Arthroderma otae (strain ATCC MYA-4605 / CBS 113480)</name>
    <name type="common">Microsporum canis</name>
    <dbReference type="NCBI Taxonomy" id="554155"/>
    <lineage>
        <taxon>Eukaryota</taxon>
        <taxon>Fungi</taxon>
        <taxon>Dikarya</taxon>
        <taxon>Ascomycota</taxon>
        <taxon>Pezizomycotina</taxon>
        <taxon>Eurotiomycetes</taxon>
        <taxon>Eurotiomycetidae</taxon>
        <taxon>Onygenales</taxon>
        <taxon>Arthrodermataceae</taxon>
        <taxon>Microsporum</taxon>
    </lineage>
</organism>
<dbReference type="Gene3D" id="2.60.40.3820">
    <property type="match status" value="1"/>
</dbReference>
<gene>
    <name evidence="3" type="ORF">MCYG_04570</name>
</gene>
<proteinExistence type="predicted"/>
<feature type="signal peptide" evidence="1">
    <location>
        <begin position="1"/>
        <end position="18"/>
    </location>
</feature>
<dbReference type="AlphaFoldDB" id="C5FNP8"/>
<protein>
    <recommendedName>
        <fullName evidence="2">Up-regulated in Daf-2 domain-containing protein</fullName>
    </recommendedName>
</protein>
<dbReference type="EMBL" id="DS995704">
    <property type="protein sequence ID" value="EEQ31751.1"/>
    <property type="molecule type" value="Genomic_DNA"/>
</dbReference>
<accession>C5FNP8</accession>